<keyword evidence="1" id="KW-0472">Membrane</keyword>
<feature type="transmembrane region" description="Helical" evidence="1">
    <location>
        <begin position="29"/>
        <end position="56"/>
    </location>
</feature>
<comment type="caution">
    <text evidence="2">The sequence shown here is derived from an EMBL/GenBank/DDBJ whole genome shotgun (WGS) entry which is preliminary data.</text>
</comment>
<protein>
    <submittedName>
        <fullName evidence="2">Uncharacterized protein</fullName>
    </submittedName>
</protein>
<evidence type="ECO:0000313" key="3">
    <source>
        <dbReference type="Proteomes" id="UP000705867"/>
    </source>
</evidence>
<name>A0A953SHH9_9BACT</name>
<feature type="transmembrane region" description="Helical" evidence="1">
    <location>
        <begin position="76"/>
        <end position="104"/>
    </location>
</feature>
<dbReference type="EMBL" id="JAIOIV010000132">
    <property type="protein sequence ID" value="MBZ0158038.1"/>
    <property type="molecule type" value="Genomic_DNA"/>
</dbReference>
<keyword evidence="1" id="KW-0812">Transmembrane</keyword>
<gene>
    <name evidence="2" type="ORF">K8I29_17715</name>
</gene>
<proteinExistence type="predicted"/>
<sequence>MKGAYEKNKRIRQSKEEETKMKTAAKRGLYIGTGTGLVLFCVAGLLPGSFLGGVAGLKITGALLGTPVGATMLSRVLVGVSMLLGVGMAAVICTMGSAVGGWLLGRAVDAIRFRVVVRREAAERA</sequence>
<reference evidence="2" key="2">
    <citation type="submission" date="2021-08" db="EMBL/GenBank/DDBJ databases">
        <authorList>
            <person name="Dalcin Martins P."/>
        </authorList>
    </citation>
    <scope>NUCLEOTIDE SEQUENCE</scope>
    <source>
        <strain evidence="2">MAG_39</strain>
    </source>
</reference>
<organism evidence="2 3">
    <name type="scientific">Candidatus Nitrobium versatile</name>
    <dbReference type="NCBI Taxonomy" id="2884831"/>
    <lineage>
        <taxon>Bacteria</taxon>
        <taxon>Pseudomonadati</taxon>
        <taxon>Nitrospirota</taxon>
        <taxon>Nitrospiria</taxon>
        <taxon>Nitrospirales</taxon>
        <taxon>Nitrospiraceae</taxon>
        <taxon>Candidatus Nitrobium</taxon>
    </lineage>
</organism>
<evidence type="ECO:0000313" key="2">
    <source>
        <dbReference type="EMBL" id="MBZ0158038.1"/>
    </source>
</evidence>
<keyword evidence="1" id="KW-1133">Transmembrane helix</keyword>
<dbReference type="AlphaFoldDB" id="A0A953SHH9"/>
<accession>A0A953SHH9</accession>
<dbReference type="Proteomes" id="UP000705867">
    <property type="component" value="Unassembled WGS sequence"/>
</dbReference>
<reference evidence="2" key="1">
    <citation type="journal article" date="2021" name="bioRxiv">
        <title>Unraveling nitrogen, sulfur and carbon metabolic pathways and microbial community transcriptional responses to substrate deprivation and toxicity stresses in a bioreactor mimicking anoxic brackish coastal sediment conditions.</title>
        <authorList>
            <person name="Martins P.D."/>
            <person name="Echeveste M.J."/>
            <person name="Arshad A."/>
            <person name="Kurth J."/>
            <person name="Ouboter H."/>
            <person name="Jetten M.S.M."/>
            <person name="Welte C.U."/>
        </authorList>
    </citation>
    <scope>NUCLEOTIDE SEQUENCE</scope>
    <source>
        <strain evidence="2">MAG_39</strain>
    </source>
</reference>
<evidence type="ECO:0000256" key="1">
    <source>
        <dbReference type="SAM" id="Phobius"/>
    </source>
</evidence>